<proteinExistence type="predicted"/>
<organism evidence="2 3">
    <name type="scientific">Lichtheimia corymbifera JMRC:FSU:9682</name>
    <dbReference type="NCBI Taxonomy" id="1263082"/>
    <lineage>
        <taxon>Eukaryota</taxon>
        <taxon>Fungi</taxon>
        <taxon>Fungi incertae sedis</taxon>
        <taxon>Mucoromycota</taxon>
        <taxon>Mucoromycotina</taxon>
        <taxon>Mucoromycetes</taxon>
        <taxon>Mucorales</taxon>
        <taxon>Lichtheimiaceae</taxon>
        <taxon>Lichtheimia</taxon>
    </lineage>
</organism>
<evidence type="ECO:0000313" key="3">
    <source>
        <dbReference type="Proteomes" id="UP000027586"/>
    </source>
</evidence>
<dbReference type="STRING" id="1263082.A0A068RIQ9"/>
<dbReference type="InterPro" id="IPR036629">
    <property type="entry name" value="YjbJ_sf"/>
</dbReference>
<reference evidence="2" key="1">
    <citation type="submission" date="2013-08" db="EMBL/GenBank/DDBJ databases">
        <title>Gene expansion shapes genome architecture in the human pathogen Lichtheimia corymbifera: an evolutionary genomics analysis in the ancient terrestrial Mucorales (Mucoromycotina).</title>
        <authorList>
            <person name="Schwartze V.U."/>
            <person name="Winter S."/>
            <person name="Shelest E."/>
            <person name="Marcet-Houben M."/>
            <person name="Horn F."/>
            <person name="Wehner S."/>
            <person name="Hoffmann K."/>
            <person name="Riege K."/>
            <person name="Sammeth M."/>
            <person name="Nowrousian M."/>
            <person name="Valiante V."/>
            <person name="Linde J."/>
            <person name="Jacobsen I.D."/>
            <person name="Marz M."/>
            <person name="Brakhage A.A."/>
            <person name="Gabaldon T."/>
            <person name="Bocker S."/>
            <person name="Voigt K."/>
        </authorList>
    </citation>
    <scope>NUCLEOTIDE SEQUENCE [LARGE SCALE GENOMIC DNA]</scope>
    <source>
        <strain evidence="2">FSU 9682</strain>
    </source>
</reference>
<dbReference type="PANTHER" id="PTHR40460:SF1">
    <property type="entry name" value="CSBD-LIKE DOMAIN-CONTAINING PROTEIN"/>
    <property type="match status" value="1"/>
</dbReference>
<name>A0A068RIQ9_9FUNG</name>
<sequence>MDSPSKTDAKLDQAVGNAKETVGDAVNNDKMKSEGAAQRGQGQINEASADISGFVKGVKDKAEGALKGIQNAFGGNK</sequence>
<keyword evidence="3" id="KW-1185">Reference proteome</keyword>
<evidence type="ECO:0000256" key="1">
    <source>
        <dbReference type="SAM" id="MobiDB-lite"/>
    </source>
</evidence>
<dbReference type="VEuPathDB" id="FungiDB:LCOR_01334.1"/>
<dbReference type="OrthoDB" id="9999611at2759"/>
<evidence type="ECO:0000313" key="2">
    <source>
        <dbReference type="EMBL" id="CDH49595.1"/>
    </source>
</evidence>
<protein>
    <submittedName>
        <fullName evidence="2">Uncharacterized protein</fullName>
    </submittedName>
</protein>
<feature type="compositionally biased region" description="Basic and acidic residues" evidence="1">
    <location>
        <begin position="1"/>
        <end position="11"/>
    </location>
</feature>
<dbReference type="AlphaFoldDB" id="A0A068RIQ9"/>
<dbReference type="SUPFAM" id="SSF69047">
    <property type="entry name" value="Hypothetical protein YjbJ"/>
    <property type="match status" value="1"/>
</dbReference>
<feature type="region of interest" description="Disordered" evidence="1">
    <location>
        <begin position="1"/>
        <end position="46"/>
    </location>
</feature>
<dbReference type="EMBL" id="CBTN010000003">
    <property type="protein sequence ID" value="CDH49595.1"/>
    <property type="molecule type" value="Genomic_DNA"/>
</dbReference>
<accession>A0A068RIQ9</accession>
<gene>
    <name evidence="2" type="ORF">LCOR_01334.1</name>
</gene>
<comment type="caution">
    <text evidence="2">The sequence shown here is derived from an EMBL/GenBank/DDBJ whole genome shotgun (WGS) entry which is preliminary data.</text>
</comment>
<dbReference type="Proteomes" id="UP000027586">
    <property type="component" value="Unassembled WGS sequence"/>
</dbReference>
<dbReference type="PANTHER" id="PTHR40460">
    <property type="entry name" value="CHROMOSOME 1, WHOLE GENOME SHOTGUN SEQUENCE"/>
    <property type="match status" value="1"/>
</dbReference>